<sequence>MFIDTLGREIADALAVADDDDLCSQNLPLALHMAKKFARKYPRIDCEEIISECFVALALAARGFDPDNGRKFSTYFGVVARNQMHKLFAKEHNHDAAIPRKTMLQVLIMRKWREENGTWPTLEEVNSENLFSRQVPVDEKRYRQVMQAVTLTELATPAHAIEESVWECRRIGDEPADAGDEEYADGF</sequence>
<reference evidence="2 3" key="1">
    <citation type="submission" date="2018-07" db="EMBL/GenBank/DDBJ databases">
        <title>Comparative genomes isolates from brazilian mangrove.</title>
        <authorList>
            <person name="De Araujo J.E."/>
            <person name="Taketani R.G."/>
            <person name="Silva M.C.P."/>
            <person name="Lourenco M.V."/>
            <person name="Oliveira V.M."/>
            <person name="Andreote F.D."/>
        </authorList>
    </citation>
    <scope>NUCLEOTIDE SEQUENCE [LARGE SCALE GENOMIC DNA]</scope>
    <source>
        <strain evidence="2 3">HEX PRIS-MGV</strain>
    </source>
</reference>
<name>A0A368KM54_9BACT</name>
<evidence type="ECO:0000313" key="2">
    <source>
        <dbReference type="EMBL" id="RCS42309.1"/>
    </source>
</evidence>
<gene>
    <name evidence="2" type="ORF">DTL42_19415</name>
</gene>
<feature type="domain" description="RNA polymerase sigma-70 region 2" evidence="1">
    <location>
        <begin position="24"/>
        <end position="91"/>
    </location>
</feature>
<dbReference type="AlphaFoldDB" id="A0A368KM54"/>
<organism evidence="2 3">
    <name type="scientific">Bremerella cremea</name>
    <dbReference type="NCBI Taxonomy" id="1031537"/>
    <lineage>
        <taxon>Bacteria</taxon>
        <taxon>Pseudomonadati</taxon>
        <taxon>Planctomycetota</taxon>
        <taxon>Planctomycetia</taxon>
        <taxon>Pirellulales</taxon>
        <taxon>Pirellulaceae</taxon>
        <taxon>Bremerella</taxon>
    </lineage>
</organism>
<comment type="caution">
    <text evidence="2">The sequence shown here is derived from an EMBL/GenBank/DDBJ whole genome shotgun (WGS) entry which is preliminary data.</text>
</comment>
<evidence type="ECO:0000313" key="3">
    <source>
        <dbReference type="Proteomes" id="UP000253562"/>
    </source>
</evidence>
<dbReference type="Pfam" id="PF04542">
    <property type="entry name" value="Sigma70_r2"/>
    <property type="match status" value="1"/>
</dbReference>
<dbReference type="Gene3D" id="1.10.1740.10">
    <property type="match status" value="1"/>
</dbReference>
<protein>
    <recommendedName>
        <fullName evidence="1">RNA polymerase sigma-70 region 2 domain-containing protein</fullName>
    </recommendedName>
</protein>
<accession>A0A368KM54</accession>
<dbReference type="EMBL" id="QPEX01000042">
    <property type="protein sequence ID" value="RCS42309.1"/>
    <property type="molecule type" value="Genomic_DNA"/>
</dbReference>
<dbReference type="GO" id="GO:0006352">
    <property type="term" value="P:DNA-templated transcription initiation"/>
    <property type="evidence" value="ECO:0007669"/>
    <property type="project" value="InterPro"/>
</dbReference>
<dbReference type="InterPro" id="IPR007627">
    <property type="entry name" value="RNA_pol_sigma70_r2"/>
</dbReference>
<dbReference type="GO" id="GO:0003700">
    <property type="term" value="F:DNA-binding transcription factor activity"/>
    <property type="evidence" value="ECO:0007669"/>
    <property type="project" value="InterPro"/>
</dbReference>
<dbReference type="RefSeq" id="WP_114371111.1">
    <property type="nucleotide sequence ID" value="NZ_QPEX01000042.1"/>
</dbReference>
<dbReference type="Proteomes" id="UP000253562">
    <property type="component" value="Unassembled WGS sequence"/>
</dbReference>
<proteinExistence type="predicted"/>
<evidence type="ECO:0000259" key="1">
    <source>
        <dbReference type="Pfam" id="PF04542"/>
    </source>
</evidence>
<dbReference type="OrthoDB" id="9804285at2"/>
<dbReference type="SUPFAM" id="SSF88946">
    <property type="entry name" value="Sigma2 domain of RNA polymerase sigma factors"/>
    <property type="match status" value="1"/>
</dbReference>
<dbReference type="InterPro" id="IPR013325">
    <property type="entry name" value="RNA_pol_sigma_r2"/>
</dbReference>